<dbReference type="InterPro" id="IPR011499">
    <property type="entry name" value="Lipid_A_biosynth_N"/>
</dbReference>
<evidence type="ECO:0000313" key="3">
    <source>
        <dbReference type="EMBL" id="SLN18331.1"/>
    </source>
</evidence>
<keyword evidence="1" id="KW-0812">Transmembrane</keyword>
<dbReference type="InterPro" id="IPR014546">
    <property type="entry name" value="UCP028440_lipidA_biosyn"/>
</dbReference>
<gene>
    <name evidence="3" type="ORF">ROA7023_00389</name>
</gene>
<accession>A0A1Y5RME6</accession>
<sequence>MHDAILDFLNVDSDVELWWVLFGLAGQLAFTARFLVQWIASEKVGRSVIPLAFWYCSLVGGAVLFAYALYRGDPVFVLGQSLGLFIYSRNLWLIRRERRAQ</sequence>
<dbReference type="SMART" id="SM01259">
    <property type="entry name" value="LAB_N"/>
    <property type="match status" value="1"/>
</dbReference>
<dbReference type="RefSeq" id="WP_085877295.1">
    <property type="nucleotide sequence ID" value="NZ_FWFZ01000001.1"/>
</dbReference>
<evidence type="ECO:0000313" key="4">
    <source>
        <dbReference type="Proteomes" id="UP000193900"/>
    </source>
</evidence>
<dbReference type="GO" id="GO:0009245">
    <property type="term" value="P:lipid A biosynthetic process"/>
    <property type="evidence" value="ECO:0007669"/>
    <property type="project" value="InterPro"/>
</dbReference>
<keyword evidence="4" id="KW-1185">Reference proteome</keyword>
<feature type="transmembrane region" description="Helical" evidence="1">
    <location>
        <begin position="48"/>
        <end position="69"/>
    </location>
</feature>
<name>A0A1Y5RME6_9RHOB</name>
<dbReference type="GO" id="GO:0016020">
    <property type="term" value="C:membrane"/>
    <property type="evidence" value="ECO:0007669"/>
    <property type="project" value="GOC"/>
</dbReference>
<dbReference type="EMBL" id="FWFZ01000001">
    <property type="protein sequence ID" value="SLN18331.1"/>
    <property type="molecule type" value="Genomic_DNA"/>
</dbReference>
<dbReference type="AlphaFoldDB" id="A0A1Y5RME6"/>
<proteinExistence type="predicted"/>
<evidence type="ECO:0000259" key="2">
    <source>
        <dbReference type="SMART" id="SM01259"/>
    </source>
</evidence>
<dbReference type="Pfam" id="PF07578">
    <property type="entry name" value="LAB_N"/>
    <property type="match status" value="1"/>
</dbReference>
<dbReference type="Proteomes" id="UP000193900">
    <property type="component" value="Unassembled WGS sequence"/>
</dbReference>
<organism evidence="3 4">
    <name type="scientific">Roseisalinus antarcticus</name>
    <dbReference type="NCBI Taxonomy" id="254357"/>
    <lineage>
        <taxon>Bacteria</taxon>
        <taxon>Pseudomonadati</taxon>
        <taxon>Pseudomonadota</taxon>
        <taxon>Alphaproteobacteria</taxon>
        <taxon>Rhodobacterales</taxon>
        <taxon>Roseobacteraceae</taxon>
        <taxon>Roseisalinus</taxon>
    </lineage>
</organism>
<dbReference type="PIRSF" id="PIRSF028440">
    <property type="entry name" value="UCP_LAB_N"/>
    <property type="match status" value="1"/>
</dbReference>
<keyword evidence="1" id="KW-0472">Membrane</keyword>
<evidence type="ECO:0000256" key="1">
    <source>
        <dbReference type="SAM" id="Phobius"/>
    </source>
</evidence>
<feature type="transmembrane region" description="Helical" evidence="1">
    <location>
        <begin position="17"/>
        <end position="36"/>
    </location>
</feature>
<dbReference type="OrthoDB" id="9793186at2"/>
<feature type="transmembrane region" description="Helical" evidence="1">
    <location>
        <begin position="75"/>
        <end position="94"/>
    </location>
</feature>
<reference evidence="3 4" key="1">
    <citation type="submission" date="2017-03" db="EMBL/GenBank/DDBJ databases">
        <authorList>
            <person name="Afonso C.L."/>
            <person name="Miller P.J."/>
            <person name="Scott M.A."/>
            <person name="Spackman E."/>
            <person name="Goraichik I."/>
            <person name="Dimitrov K.M."/>
            <person name="Suarez D.L."/>
            <person name="Swayne D.E."/>
        </authorList>
    </citation>
    <scope>NUCLEOTIDE SEQUENCE [LARGE SCALE GENOMIC DNA]</scope>
    <source>
        <strain evidence="3 4">CECT 7023</strain>
    </source>
</reference>
<feature type="domain" description="Lipid A biosynthesis N-terminal" evidence="2">
    <location>
        <begin position="22"/>
        <end position="93"/>
    </location>
</feature>
<dbReference type="GO" id="GO:0008915">
    <property type="term" value="F:lipid-A-disaccharide synthase activity"/>
    <property type="evidence" value="ECO:0007669"/>
    <property type="project" value="InterPro"/>
</dbReference>
<keyword evidence="1" id="KW-1133">Transmembrane helix</keyword>
<protein>
    <submittedName>
        <fullName evidence="3">Lipid-A-disaccharide synthase</fullName>
    </submittedName>
</protein>